<dbReference type="AlphaFoldDB" id="A0A2W5T6J2"/>
<keyword evidence="3 6" id="KW-0288">FMN</keyword>
<feature type="domain" description="Pyridoxamine 5'-phosphate oxidase N-terminal" evidence="7">
    <location>
        <begin position="19"/>
        <end position="143"/>
    </location>
</feature>
<evidence type="ECO:0000259" key="8">
    <source>
        <dbReference type="Pfam" id="PF10590"/>
    </source>
</evidence>
<evidence type="ECO:0000256" key="5">
    <source>
        <dbReference type="NCBIfam" id="TIGR00558"/>
    </source>
</evidence>
<dbReference type="Proteomes" id="UP000249061">
    <property type="component" value="Unassembled WGS sequence"/>
</dbReference>
<dbReference type="SUPFAM" id="SSF50475">
    <property type="entry name" value="FMN-binding split barrel"/>
    <property type="match status" value="1"/>
</dbReference>
<dbReference type="InterPro" id="IPR012349">
    <property type="entry name" value="Split_barrel_FMN-bd"/>
</dbReference>
<comment type="similarity">
    <text evidence="1">Belongs to the pyridoxamine 5'-phosphate oxidase family.</text>
</comment>
<feature type="binding site" evidence="6">
    <location>
        <begin position="45"/>
        <end position="50"/>
    </location>
    <ligand>
        <name>FMN</name>
        <dbReference type="ChEBI" id="CHEBI:58210"/>
    </ligand>
</feature>
<dbReference type="Pfam" id="PF10590">
    <property type="entry name" value="PNP_phzG_C"/>
    <property type="match status" value="1"/>
</dbReference>
<evidence type="ECO:0000256" key="6">
    <source>
        <dbReference type="PIRSR" id="PIRSR000190-2"/>
    </source>
</evidence>
<feature type="binding site" evidence="6">
    <location>
        <position position="179"/>
    </location>
    <ligand>
        <name>FMN</name>
        <dbReference type="ChEBI" id="CHEBI:58210"/>
    </ligand>
</feature>
<feature type="binding site" evidence="6">
    <location>
        <begin position="124"/>
        <end position="125"/>
    </location>
    <ligand>
        <name>FMN</name>
        <dbReference type="ChEBI" id="CHEBI:58210"/>
    </ligand>
</feature>
<dbReference type="EC" id="1.4.3.5" evidence="5"/>
<accession>A0A2W5T6J2</accession>
<dbReference type="InterPro" id="IPR011576">
    <property type="entry name" value="Pyridox_Oxase_N"/>
</dbReference>
<evidence type="ECO:0000256" key="3">
    <source>
        <dbReference type="ARBA" id="ARBA00022643"/>
    </source>
</evidence>
<dbReference type="GO" id="GO:0008615">
    <property type="term" value="P:pyridoxine biosynthetic process"/>
    <property type="evidence" value="ECO:0007669"/>
    <property type="project" value="UniProtKB-UniRule"/>
</dbReference>
<evidence type="ECO:0000256" key="2">
    <source>
        <dbReference type="ARBA" id="ARBA00022630"/>
    </source>
</evidence>
<comment type="cofactor">
    <cofactor evidence="6">
        <name>FMN</name>
        <dbReference type="ChEBI" id="CHEBI:58210"/>
    </cofactor>
    <text evidence="6">Binds 1 FMN per subunit.</text>
</comment>
<evidence type="ECO:0000259" key="7">
    <source>
        <dbReference type="Pfam" id="PF01243"/>
    </source>
</evidence>
<keyword evidence="4" id="KW-0560">Oxidoreductase</keyword>
<dbReference type="EMBL" id="QFQP01000020">
    <property type="protein sequence ID" value="PZR09537.1"/>
    <property type="molecule type" value="Genomic_DNA"/>
</dbReference>
<proteinExistence type="inferred from homology"/>
<feature type="binding site" evidence="6">
    <location>
        <position position="169"/>
    </location>
    <ligand>
        <name>FMN</name>
        <dbReference type="ChEBI" id="CHEBI:58210"/>
    </ligand>
</feature>
<dbReference type="InterPro" id="IPR019576">
    <property type="entry name" value="Pyridoxamine_oxidase_dimer_C"/>
</dbReference>
<feature type="binding site" evidence="6">
    <location>
        <begin position="60"/>
        <end position="61"/>
    </location>
    <ligand>
        <name>FMN</name>
        <dbReference type="ChEBI" id="CHEBI:58210"/>
    </ligand>
</feature>
<dbReference type="GO" id="GO:0010181">
    <property type="term" value="F:FMN binding"/>
    <property type="evidence" value="ECO:0007669"/>
    <property type="project" value="UniProtKB-UniRule"/>
</dbReference>
<dbReference type="HAMAP" id="MF_01629">
    <property type="entry name" value="PdxH"/>
    <property type="match status" value="1"/>
</dbReference>
<evidence type="ECO:0000256" key="1">
    <source>
        <dbReference type="ARBA" id="ARBA00007301"/>
    </source>
</evidence>
<dbReference type="PIRSF" id="PIRSF000190">
    <property type="entry name" value="Pyd_amn-ph_oxd"/>
    <property type="match status" value="1"/>
</dbReference>
<dbReference type="Pfam" id="PF01243">
    <property type="entry name" value="PNPOx_N"/>
    <property type="match status" value="1"/>
</dbReference>
<feature type="binding site" evidence="6">
    <location>
        <position position="67"/>
    </location>
    <ligand>
        <name>FMN</name>
        <dbReference type="ChEBI" id="CHEBI:58210"/>
    </ligand>
</feature>
<dbReference type="GO" id="GO:0004733">
    <property type="term" value="F:pyridoxamine phosphate oxidase activity"/>
    <property type="evidence" value="ECO:0007669"/>
    <property type="project" value="UniProtKB-UniRule"/>
</dbReference>
<evidence type="ECO:0000313" key="10">
    <source>
        <dbReference type="Proteomes" id="UP000249061"/>
    </source>
</evidence>
<gene>
    <name evidence="9" type="primary">pdxH</name>
    <name evidence="9" type="ORF">DI536_21565</name>
</gene>
<dbReference type="Gene3D" id="2.30.110.10">
    <property type="entry name" value="Electron Transport, Fmn-binding Protein, Chain A"/>
    <property type="match status" value="1"/>
</dbReference>
<organism evidence="9 10">
    <name type="scientific">Archangium gephyra</name>
    <dbReference type="NCBI Taxonomy" id="48"/>
    <lineage>
        <taxon>Bacteria</taxon>
        <taxon>Pseudomonadati</taxon>
        <taxon>Myxococcota</taxon>
        <taxon>Myxococcia</taxon>
        <taxon>Myxococcales</taxon>
        <taxon>Cystobacterineae</taxon>
        <taxon>Archangiaceae</taxon>
        <taxon>Archangium</taxon>
    </lineage>
</organism>
<sequence>MSHVAWKEPFERFAKLYEEVRQAVPKDPNAVSLATVDAQGNPAVRVVLMKDFDERGLVFYTNTRSMKGQAVQATHVAALNFYWPSMDQQVRLEGTVTAVTDEEADAYFATRARASQLGAWASDQSKPLASREALEARLAAVTAKYDGGPVPRPPHWSGFRVAPTRIEFWKAHEYRLHWREQYVKSGDGWEHGWLNP</sequence>
<evidence type="ECO:0000313" key="9">
    <source>
        <dbReference type="EMBL" id="PZR09537.1"/>
    </source>
</evidence>
<dbReference type="PANTHER" id="PTHR10851:SF0">
    <property type="entry name" value="PYRIDOXINE-5'-PHOSPHATE OXIDASE"/>
    <property type="match status" value="1"/>
</dbReference>
<dbReference type="NCBIfam" id="NF004231">
    <property type="entry name" value="PRK05679.1"/>
    <property type="match status" value="1"/>
</dbReference>
<dbReference type="UniPathway" id="UPA01068">
    <property type="reaction ID" value="UER00304"/>
</dbReference>
<reference evidence="9 10" key="1">
    <citation type="submission" date="2017-08" db="EMBL/GenBank/DDBJ databases">
        <title>Infants hospitalized years apart are colonized by the same room-sourced microbial strains.</title>
        <authorList>
            <person name="Brooks B."/>
            <person name="Olm M.R."/>
            <person name="Firek B.A."/>
            <person name="Baker R."/>
            <person name="Thomas B.C."/>
            <person name="Morowitz M.J."/>
            <person name="Banfield J.F."/>
        </authorList>
    </citation>
    <scope>NUCLEOTIDE SEQUENCE [LARGE SCALE GENOMIC DNA]</scope>
    <source>
        <strain evidence="9">S2_003_000_R2_14</strain>
    </source>
</reference>
<name>A0A2W5T6J2_9BACT</name>
<dbReference type="NCBIfam" id="TIGR00558">
    <property type="entry name" value="pdxH"/>
    <property type="match status" value="1"/>
</dbReference>
<protein>
    <recommendedName>
        <fullName evidence="5">Pyridoxamine 5'-phosphate oxidase</fullName>
        <ecNumber evidence="5">1.4.3.5</ecNumber>
    </recommendedName>
</protein>
<feature type="domain" description="Pyridoxine 5'-phosphate oxidase dimerisation C-terminal" evidence="8">
    <location>
        <begin position="156"/>
        <end position="196"/>
    </location>
</feature>
<keyword evidence="2" id="KW-0285">Flavoprotein</keyword>
<evidence type="ECO:0000256" key="4">
    <source>
        <dbReference type="ARBA" id="ARBA00023002"/>
    </source>
</evidence>
<dbReference type="PANTHER" id="PTHR10851">
    <property type="entry name" value="PYRIDOXINE-5-PHOSPHATE OXIDASE"/>
    <property type="match status" value="1"/>
</dbReference>
<comment type="caution">
    <text evidence="9">The sequence shown here is derived from an EMBL/GenBank/DDBJ whole genome shotgun (WGS) entry which is preliminary data.</text>
</comment>
<feature type="binding site" evidence="6">
    <location>
        <position position="89"/>
    </location>
    <ligand>
        <name>FMN</name>
        <dbReference type="ChEBI" id="CHEBI:58210"/>
    </ligand>
</feature>
<dbReference type="InterPro" id="IPR000659">
    <property type="entry name" value="Pyridox_Oxase"/>
</dbReference>